<dbReference type="InterPro" id="IPR000534">
    <property type="entry name" value="Semialdehyde_DH_NAD-bd"/>
</dbReference>
<comment type="similarity">
    <text evidence="7">Belongs to the NAGSA dehydrogenase family. Type 1 subfamily.</text>
</comment>
<feature type="active site" evidence="7 8">
    <location>
        <position position="147"/>
    </location>
</feature>
<dbReference type="SMART" id="SM00859">
    <property type="entry name" value="Semialdhyde_dh"/>
    <property type="match status" value="1"/>
</dbReference>
<evidence type="ECO:0000256" key="2">
    <source>
        <dbReference type="ARBA" id="ARBA00022571"/>
    </source>
</evidence>
<dbReference type="EMBL" id="RAPK01000007">
    <property type="protein sequence ID" value="RKD75607.1"/>
    <property type="molecule type" value="Genomic_DNA"/>
</dbReference>
<comment type="subcellular location">
    <subcellularLocation>
        <location evidence="7">Cytoplasm</location>
    </subcellularLocation>
</comment>
<evidence type="ECO:0000256" key="4">
    <source>
        <dbReference type="ARBA" id="ARBA00022857"/>
    </source>
</evidence>
<keyword evidence="5 7" id="KW-0560">Oxidoreductase</keyword>
<evidence type="ECO:0000259" key="9">
    <source>
        <dbReference type="SMART" id="SM00859"/>
    </source>
</evidence>
<comment type="caution">
    <text evidence="10">The sequence shown here is derived from an EMBL/GenBank/DDBJ whole genome shotgun (WGS) entry which is preliminary data.</text>
</comment>
<dbReference type="Gene3D" id="3.40.50.720">
    <property type="entry name" value="NAD(P)-binding Rossmann-like Domain"/>
    <property type="match status" value="1"/>
</dbReference>
<dbReference type="InterPro" id="IPR000706">
    <property type="entry name" value="AGPR_type-1"/>
</dbReference>
<dbReference type="PROSITE" id="PS01224">
    <property type="entry name" value="ARGC"/>
    <property type="match status" value="1"/>
</dbReference>
<name>A0A419V6V9_9BACL</name>
<dbReference type="HAMAP" id="MF_00150">
    <property type="entry name" value="ArgC_type1"/>
    <property type="match status" value="1"/>
</dbReference>
<protein>
    <recommendedName>
        <fullName evidence="7">N-acetyl-gamma-glutamyl-phosphate reductase</fullName>
        <shortName evidence="7">AGPR</shortName>
        <ecNumber evidence="7">1.2.1.38</ecNumber>
    </recommendedName>
    <alternativeName>
        <fullName evidence="7">N-acetyl-glutamate semialdehyde dehydrogenase</fullName>
        <shortName evidence="7">NAGSA dehydrogenase</shortName>
    </alternativeName>
</protein>
<dbReference type="GO" id="GO:0051287">
    <property type="term" value="F:NAD binding"/>
    <property type="evidence" value="ECO:0007669"/>
    <property type="project" value="InterPro"/>
</dbReference>
<evidence type="ECO:0000256" key="3">
    <source>
        <dbReference type="ARBA" id="ARBA00022605"/>
    </source>
</evidence>
<comment type="catalytic activity">
    <reaction evidence="6 7">
        <text>N-acetyl-L-glutamate 5-semialdehyde + phosphate + NADP(+) = N-acetyl-L-glutamyl 5-phosphate + NADPH + H(+)</text>
        <dbReference type="Rhea" id="RHEA:21588"/>
        <dbReference type="ChEBI" id="CHEBI:15378"/>
        <dbReference type="ChEBI" id="CHEBI:29123"/>
        <dbReference type="ChEBI" id="CHEBI:43474"/>
        <dbReference type="ChEBI" id="CHEBI:57783"/>
        <dbReference type="ChEBI" id="CHEBI:57936"/>
        <dbReference type="ChEBI" id="CHEBI:58349"/>
        <dbReference type="EC" id="1.2.1.38"/>
    </reaction>
</comment>
<evidence type="ECO:0000256" key="1">
    <source>
        <dbReference type="ARBA" id="ARBA00004862"/>
    </source>
</evidence>
<dbReference type="InterPro" id="IPR036291">
    <property type="entry name" value="NAD(P)-bd_dom_sf"/>
</dbReference>
<dbReference type="RefSeq" id="WP_120192473.1">
    <property type="nucleotide sequence ID" value="NZ_RAPK01000007.1"/>
</dbReference>
<dbReference type="Pfam" id="PF22698">
    <property type="entry name" value="Semialdhyde_dhC_1"/>
    <property type="match status" value="1"/>
</dbReference>
<organism evidence="10 11">
    <name type="scientific">Sinobaca qinghaiensis</name>
    <dbReference type="NCBI Taxonomy" id="342944"/>
    <lineage>
        <taxon>Bacteria</taxon>
        <taxon>Bacillati</taxon>
        <taxon>Bacillota</taxon>
        <taxon>Bacilli</taxon>
        <taxon>Bacillales</taxon>
        <taxon>Sporolactobacillaceae</taxon>
        <taxon>Sinobaca</taxon>
    </lineage>
</organism>
<dbReference type="UniPathway" id="UPA00068">
    <property type="reaction ID" value="UER00108"/>
</dbReference>
<evidence type="ECO:0000313" key="10">
    <source>
        <dbReference type="EMBL" id="RKD75607.1"/>
    </source>
</evidence>
<dbReference type="NCBIfam" id="TIGR01850">
    <property type="entry name" value="argC"/>
    <property type="match status" value="1"/>
</dbReference>
<dbReference type="CDD" id="cd23934">
    <property type="entry name" value="AGPR_1_C"/>
    <property type="match status" value="1"/>
</dbReference>
<evidence type="ECO:0000256" key="6">
    <source>
        <dbReference type="ARBA" id="ARBA00050557"/>
    </source>
</evidence>
<comment type="function">
    <text evidence="7">Catalyzes the NADPH-dependent reduction of N-acetyl-5-glutamyl phosphate to yield N-acetyl-L-glutamate 5-semialdehyde.</text>
</comment>
<dbReference type="InterPro" id="IPR058924">
    <property type="entry name" value="AGPR_dimerisation_dom"/>
</dbReference>
<dbReference type="GO" id="GO:0006526">
    <property type="term" value="P:L-arginine biosynthetic process"/>
    <property type="evidence" value="ECO:0007669"/>
    <property type="project" value="UniProtKB-UniRule"/>
</dbReference>
<dbReference type="PANTHER" id="PTHR32338:SF10">
    <property type="entry name" value="N-ACETYL-GAMMA-GLUTAMYL-PHOSPHATE REDUCTASE, CHLOROPLASTIC-RELATED"/>
    <property type="match status" value="1"/>
</dbReference>
<evidence type="ECO:0000313" key="11">
    <source>
        <dbReference type="Proteomes" id="UP000285120"/>
    </source>
</evidence>
<evidence type="ECO:0000256" key="8">
    <source>
        <dbReference type="PROSITE-ProRule" id="PRU10010"/>
    </source>
</evidence>
<keyword evidence="2 7" id="KW-0055">Arginine biosynthesis</keyword>
<proteinExistence type="inferred from homology"/>
<dbReference type="Pfam" id="PF01118">
    <property type="entry name" value="Semialdhyde_dh"/>
    <property type="match status" value="1"/>
</dbReference>
<keyword evidence="3 7" id="KW-0028">Amino-acid biosynthesis</keyword>
<dbReference type="OrthoDB" id="9801289at2"/>
<keyword evidence="4 7" id="KW-0521">NADP</keyword>
<dbReference type="GO" id="GO:0070401">
    <property type="term" value="F:NADP+ binding"/>
    <property type="evidence" value="ECO:0007669"/>
    <property type="project" value="InterPro"/>
</dbReference>
<dbReference type="InterPro" id="IPR050085">
    <property type="entry name" value="AGPR"/>
</dbReference>
<dbReference type="GO" id="GO:0003942">
    <property type="term" value="F:N-acetyl-gamma-glutamyl-phosphate reductase activity"/>
    <property type="evidence" value="ECO:0007669"/>
    <property type="project" value="UniProtKB-UniRule"/>
</dbReference>
<reference evidence="10 11" key="1">
    <citation type="submission" date="2018-09" db="EMBL/GenBank/DDBJ databases">
        <title>Genomic Encyclopedia of Archaeal and Bacterial Type Strains, Phase II (KMG-II): from individual species to whole genera.</title>
        <authorList>
            <person name="Goeker M."/>
        </authorList>
    </citation>
    <scope>NUCLEOTIDE SEQUENCE [LARGE SCALE GENOMIC DNA]</scope>
    <source>
        <strain evidence="10 11">DSM 17008</strain>
    </source>
</reference>
<dbReference type="PANTHER" id="PTHR32338">
    <property type="entry name" value="N-ACETYL-GAMMA-GLUTAMYL-PHOSPHATE REDUCTASE, CHLOROPLASTIC-RELATED-RELATED"/>
    <property type="match status" value="1"/>
</dbReference>
<dbReference type="Gene3D" id="3.30.360.10">
    <property type="entry name" value="Dihydrodipicolinate Reductase, domain 2"/>
    <property type="match status" value="1"/>
</dbReference>
<sequence>MKTAIIGATGYGGIELIRLLSNHPSVEQIAVFSSSQQGVKMTDSYPHISERFFESLQDISIEALQGFDVIFLSTPPGVSAEWSSKLSAAAKVIDLSGDLRINDPAEYEKWYGRETASKEILNKAVYGLSEWNREQIKEAQIIANPGCYPTAVLLGMIPLVKSGAVDAATIIIDAKSGTTGAGRSASAMTHYSEMNDNLKIYKVNEHKHIPEIEQELAGFLNDTVTITLSTHLVPMTRGMMATMYASVPEGFDEQKIKEILESSYKNTPFVRVRPHKQMPSTREVNASNFCDIGWVYDERTKRLTLVSVIDNLVKGASGQAVQNMNIMFGLEETAGLNGLPVFP</sequence>
<dbReference type="SUPFAM" id="SSF51735">
    <property type="entry name" value="NAD(P)-binding Rossmann-fold domains"/>
    <property type="match status" value="1"/>
</dbReference>
<evidence type="ECO:0000256" key="7">
    <source>
        <dbReference type="HAMAP-Rule" id="MF_00150"/>
    </source>
</evidence>
<gene>
    <name evidence="7" type="primary">argC</name>
    <name evidence="10" type="ORF">ATL39_1308</name>
</gene>
<dbReference type="EC" id="1.2.1.38" evidence="7"/>
<dbReference type="SUPFAM" id="SSF55347">
    <property type="entry name" value="Glyceraldehyde-3-phosphate dehydrogenase-like, C-terminal domain"/>
    <property type="match status" value="1"/>
</dbReference>
<keyword evidence="7" id="KW-0963">Cytoplasm</keyword>
<dbReference type="AlphaFoldDB" id="A0A419V6V9"/>
<comment type="pathway">
    <text evidence="1 7">Amino-acid biosynthesis; L-arginine biosynthesis; N(2)-acetyl-L-ornithine from L-glutamate: step 3/4.</text>
</comment>
<keyword evidence="11" id="KW-1185">Reference proteome</keyword>
<dbReference type="Proteomes" id="UP000285120">
    <property type="component" value="Unassembled WGS sequence"/>
</dbReference>
<accession>A0A419V6V9</accession>
<feature type="domain" description="Semialdehyde dehydrogenase NAD-binding" evidence="9">
    <location>
        <begin position="2"/>
        <end position="139"/>
    </location>
</feature>
<dbReference type="FunFam" id="3.30.360.10:FF:000014">
    <property type="entry name" value="N-acetyl-gamma-glutamyl-phosphate reductase"/>
    <property type="match status" value="1"/>
</dbReference>
<dbReference type="GO" id="GO:0005737">
    <property type="term" value="C:cytoplasm"/>
    <property type="evidence" value="ECO:0007669"/>
    <property type="project" value="UniProtKB-SubCell"/>
</dbReference>
<evidence type="ECO:0000256" key="5">
    <source>
        <dbReference type="ARBA" id="ARBA00023002"/>
    </source>
</evidence>
<dbReference type="InterPro" id="IPR023013">
    <property type="entry name" value="AGPR_AS"/>
</dbReference>
<dbReference type="CDD" id="cd17895">
    <property type="entry name" value="AGPR_1_N"/>
    <property type="match status" value="1"/>
</dbReference>